<reference evidence="1" key="2">
    <citation type="submission" date="2023-06" db="EMBL/GenBank/DDBJ databases">
        <authorList>
            <person name="Ma L."/>
            <person name="Liu K.-W."/>
            <person name="Li Z."/>
            <person name="Hsiao Y.-Y."/>
            <person name="Qi Y."/>
            <person name="Fu T."/>
            <person name="Tang G."/>
            <person name="Zhang D."/>
            <person name="Sun W.-H."/>
            <person name="Liu D.-K."/>
            <person name="Li Y."/>
            <person name="Chen G.-Z."/>
            <person name="Liu X.-D."/>
            <person name="Liao X.-Y."/>
            <person name="Jiang Y.-T."/>
            <person name="Yu X."/>
            <person name="Hao Y."/>
            <person name="Huang J."/>
            <person name="Zhao X.-W."/>
            <person name="Ke S."/>
            <person name="Chen Y.-Y."/>
            <person name="Wu W.-L."/>
            <person name="Hsu J.-L."/>
            <person name="Lin Y.-F."/>
            <person name="Huang M.-D."/>
            <person name="Li C.-Y."/>
            <person name="Huang L."/>
            <person name="Wang Z.-W."/>
            <person name="Zhao X."/>
            <person name="Zhong W.-Y."/>
            <person name="Peng D.-H."/>
            <person name="Ahmad S."/>
            <person name="Lan S."/>
            <person name="Zhang J.-S."/>
            <person name="Tsai W.-C."/>
            <person name="Van De Peer Y."/>
            <person name="Liu Z.-J."/>
        </authorList>
    </citation>
    <scope>NUCLEOTIDE SEQUENCE</scope>
    <source>
        <strain evidence="1">CP</strain>
        <tissue evidence="1">Leaves</tissue>
    </source>
</reference>
<keyword evidence="2" id="KW-1185">Reference proteome</keyword>
<evidence type="ECO:0000313" key="2">
    <source>
        <dbReference type="Proteomes" id="UP001180020"/>
    </source>
</evidence>
<name>A0AAV9DCM7_ACOCL</name>
<gene>
    <name evidence="1" type="ORF">QJS10_CPB14g00195</name>
</gene>
<proteinExistence type="predicted"/>
<dbReference type="AlphaFoldDB" id="A0AAV9DCM7"/>
<dbReference type="Proteomes" id="UP001180020">
    <property type="component" value="Unassembled WGS sequence"/>
</dbReference>
<protein>
    <submittedName>
        <fullName evidence="1">Uncharacterized protein</fullName>
    </submittedName>
</protein>
<evidence type="ECO:0000313" key="1">
    <source>
        <dbReference type="EMBL" id="KAK1297832.1"/>
    </source>
</evidence>
<comment type="caution">
    <text evidence="1">The sequence shown here is derived from an EMBL/GenBank/DDBJ whole genome shotgun (WGS) entry which is preliminary data.</text>
</comment>
<accession>A0AAV9DCM7</accession>
<sequence length="92" mass="10523">MLPPRIQGIPIYKSETYYPMNPIHTHMTSRHTPHESRFMMGYVSDSFGICDGFMWGVVFDSFGICDGFMWGVVFDSYGICLGFMGMNPRPPQ</sequence>
<reference evidence="1" key="1">
    <citation type="journal article" date="2023" name="Nat. Commun.">
        <title>Diploid and tetraploid genomes of Acorus and the evolution of monocots.</title>
        <authorList>
            <person name="Ma L."/>
            <person name="Liu K.W."/>
            <person name="Li Z."/>
            <person name="Hsiao Y.Y."/>
            <person name="Qi Y."/>
            <person name="Fu T."/>
            <person name="Tang G.D."/>
            <person name="Zhang D."/>
            <person name="Sun W.H."/>
            <person name="Liu D.K."/>
            <person name="Li Y."/>
            <person name="Chen G.Z."/>
            <person name="Liu X.D."/>
            <person name="Liao X.Y."/>
            <person name="Jiang Y.T."/>
            <person name="Yu X."/>
            <person name="Hao Y."/>
            <person name="Huang J."/>
            <person name="Zhao X.W."/>
            <person name="Ke S."/>
            <person name="Chen Y.Y."/>
            <person name="Wu W.L."/>
            <person name="Hsu J.L."/>
            <person name="Lin Y.F."/>
            <person name="Huang M.D."/>
            <person name="Li C.Y."/>
            <person name="Huang L."/>
            <person name="Wang Z.W."/>
            <person name="Zhao X."/>
            <person name="Zhong W.Y."/>
            <person name="Peng D.H."/>
            <person name="Ahmad S."/>
            <person name="Lan S."/>
            <person name="Zhang J.S."/>
            <person name="Tsai W.C."/>
            <person name="Van de Peer Y."/>
            <person name="Liu Z.J."/>
        </authorList>
    </citation>
    <scope>NUCLEOTIDE SEQUENCE</scope>
    <source>
        <strain evidence="1">CP</strain>
    </source>
</reference>
<dbReference type="EMBL" id="JAUJYO010000014">
    <property type="protein sequence ID" value="KAK1297832.1"/>
    <property type="molecule type" value="Genomic_DNA"/>
</dbReference>
<organism evidence="1 2">
    <name type="scientific">Acorus calamus</name>
    <name type="common">Sweet flag</name>
    <dbReference type="NCBI Taxonomy" id="4465"/>
    <lineage>
        <taxon>Eukaryota</taxon>
        <taxon>Viridiplantae</taxon>
        <taxon>Streptophyta</taxon>
        <taxon>Embryophyta</taxon>
        <taxon>Tracheophyta</taxon>
        <taxon>Spermatophyta</taxon>
        <taxon>Magnoliopsida</taxon>
        <taxon>Liliopsida</taxon>
        <taxon>Acoraceae</taxon>
        <taxon>Acorus</taxon>
    </lineage>
</organism>